<evidence type="ECO:0000256" key="1">
    <source>
        <dbReference type="ARBA" id="ARBA00022679"/>
    </source>
</evidence>
<evidence type="ECO:0000259" key="3">
    <source>
        <dbReference type="Pfam" id="PF13439"/>
    </source>
</evidence>
<proteinExistence type="predicted"/>
<dbReference type="InterPro" id="IPR001296">
    <property type="entry name" value="Glyco_trans_1"/>
</dbReference>
<dbReference type="Pfam" id="PF00534">
    <property type="entry name" value="Glycos_transf_1"/>
    <property type="match status" value="1"/>
</dbReference>
<accession>A0A644US55</accession>
<dbReference type="AlphaFoldDB" id="A0A644US55"/>
<dbReference type="GO" id="GO:0016757">
    <property type="term" value="F:glycosyltransferase activity"/>
    <property type="evidence" value="ECO:0007669"/>
    <property type="project" value="InterPro"/>
</dbReference>
<evidence type="ECO:0000313" key="4">
    <source>
        <dbReference type="EMBL" id="MPL81847.1"/>
    </source>
</evidence>
<dbReference type="CDD" id="cd03794">
    <property type="entry name" value="GT4_WbuB-like"/>
    <property type="match status" value="1"/>
</dbReference>
<protein>
    <recommendedName>
        <fullName evidence="5">Glycosyltransferase subfamily 4-like N-terminal domain-containing protein</fullName>
    </recommendedName>
</protein>
<name>A0A644US55_9ZZZZ</name>
<feature type="domain" description="Glycosyltransferase subfamily 4-like N-terminal" evidence="3">
    <location>
        <begin position="25"/>
        <end position="209"/>
    </location>
</feature>
<comment type="caution">
    <text evidence="4">The sequence shown here is derived from an EMBL/GenBank/DDBJ whole genome shotgun (WGS) entry which is preliminary data.</text>
</comment>
<gene>
    <name evidence="4" type="ORF">SDC9_27778</name>
</gene>
<feature type="domain" description="Glycosyl transferase family 1" evidence="2">
    <location>
        <begin position="226"/>
        <end position="387"/>
    </location>
</feature>
<dbReference type="Pfam" id="PF13439">
    <property type="entry name" value="Glyco_transf_4"/>
    <property type="match status" value="1"/>
</dbReference>
<dbReference type="InterPro" id="IPR028098">
    <property type="entry name" value="Glyco_trans_4-like_N"/>
</dbReference>
<dbReference type="SUPFAM" id="SSF53756">
    <property type="entry name" value="UDP-Glycosyltransferase/glycogen phosphorylase"/>
    <property type="match status" value="1"/>
</dbReference>
<keyword evidence="1" id="KW-0808">Transferase</keyword>
<evidence type="ECO:0008006" key="5">
    <source>
        <dbReference type="Google" id="ProtNLM"/>
    </source>
</evidence>
<dbReference type="GO" id="GO:0009103">
    <property type="term" value="P:lipopolysaccharide biosynthetic process"/>
    <property type="evidence" value="ECO:0007669"/>
    <property type="project" value="TreeGrafter"/>
</dbReference>
<organism evidence="4">
    <name type="scientific">bioreactor metagenome</name>
    <dbReference type="NCBI Taxonomy" id="1076179"/>
    <lineage>
        <taxon>unclassified sequences</taxon>
        <taxon>metagenomes</taxon>
        <taxon>ecological metagenomes</taxon>
    </lineage>
</organism>
<dbReference type="PANTHER" id="PTHR46401:SF2">
    <property type="entry name" value="GLYCOSYLTRANSFERASE WBBK-RELATED"/>
    <property type="match status" value="1"/>
</dbReference>
<dbReference type="EMBL" id="VSSQ01000155">
    <property type="protein sequence ID" value="MPL81847.1"/>
    <property type="molecule type" value="Genomic_DNA"/>
</dbReference>
<reference evidence="4" key="1">
    <citation type="submission" date="2019-08" db="EMBL/GenBank/DDBJ databases">
        <authorList>
            <person name="Kucharzyk K."/>
            <person name="Murdoch R.W."/>
            <person name="Higgins S."/>
            <person name="Loffler F."/>
        </authorList>
    </citation>
    <scope>NUCLEOTIDE SEQUENCE</scope>
</reference>
<dbReference type="PANTHER" id="PTHR46401">
    <property type="entry name" value="GLYCOSYLTRANSFERASE WBBK-RELATED"/>
    <property type="match status" value="1"/>
</dbReference>
<evidence type="ECO:0000259" key="2">
    <source>
        <dbReference type="Pfam" id="PF00534"/>
    </source>
</evidence>
<dbReference type="Gene3D" id="3.40.50.2000">
    <property type="entry name" value="Glycogen Phosphorylase B"/>
    <property type="match status" value="2"/>
</dbReference>
<sequence length="412" mass="47273">MKKILIHSIAFSPDGVSTAYIYNDISVKLKEEGYEVIVLTTTPHYNVVAEEIAKQPLTPVLFGLYYKSKFRDITVLHIPQKKYKSSLLRLLGFIRWHIVSFCLALFQRDIDIIISPSPPLTLGFVNIIIGFFKRAKVIYNVQEIYPDLLIEEGGLRSSIIIRILKKLEKFVYNHSDAVITIDQVFYNTISSRFKDVSKLHIIPNFVDIEIYKPEIAKEIPGIFEMSDSLKLMYAGNIGHAQDWVTLISLAKKLQNDNFEFYIIGEGVMRQYLESEIKEHQLDKVHLLSYQPRHLMPSLIACADIQFVFMAPHTEGHGFPSKVYTIMACEKPMLVSSGMNTPIVNFLSDKKCAMIVTEKESDKKVDEIISVLRSTDRNQLKQMGYNGYIHVCQNYSKEVVTSKYHELINTMLS</sequence>